<dbReference type="RefSeq" id="WP_136492083.1">
    <property type="nucleotide sequence ID" value="NZ_SSBS01000001.1"/>
</dbReference>
<feature type="coiled-coil region" evidence="1">
    <location>
        <begin position="123"/>
        <end position="159"/>
    </location>
</feature>
<sequence>MSQLFQPDAAHLKRLQDFEVGQYKTRPQCNIQGREQLGIMEEFEVQGLQNTLDEYVRLIGLGYTSTGEIAHLPKVIAGPTVDWVILSLRKPESQVEQEIAQIKADVEATYLAQLADAKAACVAKEVESLLAGEKRRKQQAELDAKAAQEAEEYARVEAEVLAALGGKQ</sequence>
<keyword evidence="1" id="KW-0175">Coiled coil</keyword>
<reference evidence="2 3" key="1">
    <citation type="submission" date="2019-04" db="EMBL/GenBank/DDBJ databases">
        <title>Draft genome sequence of Pseudomonas sp. M7D1 isolated from rhizosphere of plant the flowery desert.</title>
        <authorList>
            <person name="Poblete-Morales M."/>
            <person name="Plaza N."/>
            <person name="Corsini G."/>
            <person name="Silva E."/>
        </authorList>
    </citation>
    <scope>NUCLEOTIDE SEQUENCE [LARGE SCALE GENOMIC DNA]</scope>
    <source>
        <strain evidence="2 3">M7D1</strain>
    </source>
</reference>
<organism evidence="2 3">
    <name type="scientific">Pseudomonas atacamensis</name>
    <dbReference type="NCBI Taxonomy" id="2565368"/>
    <lineage>
        <taxon>Bacteria</taxon>
        <taxon>Pseudomonadati</taxon>
        <taxon>Pseudomonadota</taxon>
        <taxon>Gammaproteobacteria</taxon>
        <taxon>Pseudomonadales</taxon>
        <taxon>Pseudomonadaceae</taxon>
        <taxon>Pseudomonas</taxon>
    </lineage>
</organism>
<protein>
    <submittedName>
        <fullName evidence="2">Uncharacterized protein</fullName>
    </submittedName>
</protein>
<evidence type="ECO:0000313" key="3">
    <source>
        <dbReference type="Proteomes" id="UP000310574"/>
    </source>
</evidence>
<accession>A0AAQ2DG40</accession>
<dbReference type="Proteomes" id="UP000310574">
    <property type="component" value="Unassembled WGS sequence"/>
</dbReference>
<evidence type="ECO:0000256" key="1">
    <source>
        <dbReference type="SAM" id="Coils"/>
    </source>
</evidence>
<dbReference type="EMBL" id="SSBS01000001">
    <property type="protein sequence ID" value="THF36374.1"/>
    <property type="molecule type" value="Genomic_DNA"/>
</dbReference>
<proteinExistence type="predicted"/>
<comment type="caution">
    <text evidence="2">The sequence shown here is derived from an EMBL/GenBank/DDBJ whole genome shotgun (WGS) entry which is preliminary data.</text>
</comment>
<name>A0AAQ2DG40_9PSED</name>
<evidence type="ECO:0000313" key="2">
    <source>
        <dbReference type="EMBL" id="THF36374.1"/>
    </source>
</evidence>
<gene>
    <name evidence="2" type="ORF">E5170_02705</name>
</gene>
<dbReference type="AlphaFoldDB" id="A0AAQ2DG40"/>